<dbReference type="Pfam" id="PF03466">
    <property type="entry name" value="LysR_substrate"/>
    <property type="match status" value="1"/>
</dbReference>
<organism evidence="5 6">
    <name type="scientific">Bordetella pertussis</name>
    <dbReference type="NCBI Taxonomy" id="520"/>
    <lineage>
        <taxon>Bacteria</taxon>
        <taxon>Pseudomonadati</taxon>
        <taxon>Pseudomonadota</taxon>
        <taxon>Betaproteobacteria</taxon>
        <taxon>Burkholderiales</taxon>
        <taxon>Alcaligenaceae</taxon>
        <taxon>Bordetella</taxon>
    </lineage>
</organism>
<dbReference type="PANTHER" id="PTHR30537">
    <property type="entry name" value="HTH-TYPE TRANSCRIPTIONAL REGULATOR"/>
    <property type="match status" value="1"/>
</dbReference>
<evidence type="ECO:0000256" key="2">
    <source>
        <dbReference type="ARBA" id="ARBA00023015"/>
    </source>
</evidence>
<dbReference type="PROSITE" id="PS50931">
    <property type="entry name" value="HTH_LYSR"/>
    <property type="match status" value="1"/>
</dbReference>
<name>A0A0E7V2Z9_BORPT</name>
<dbReference type="OMA" id="TNNNRVD"/>
<evidence type="ECO:0000256" key="4">
    <source>
        <dbReference type="ARBA" id="ARBA00023163"/>
    </source>
</evidence>
<dbReference type="EMBL" id="UFTT01000002">
    <property type="protein sequence ID" value="SUV66240.1"/>
    <property type="molecule type" value="Genomic_DNA"/>
</dbReference>
<dbReference type="AlphaFoldDB" id="A0A0E7V2Z9"/>
<dbReference type="Gene3D" id="3.40.190.10">
    <property type="entry name" value="Periplasmic binding protein-like II"/>
    <property type="match status" value="2"/>
</dbReference>
<evidence type="ECO:0000313" key="6">
    <source>
        <dbReference type="Proteomes" id="UP000255014"/>
    </source>
</evidence>
<keyword evidence="3" id="KW-0238">DNA-binding</keyword>
<dbReference type="CDD" id="cd08432">
    <property type="entry name" value="PBP2_GcdR_TrpI_HvrB_AmpR_like"/>
    <property type="match status" value="1"/>
</dbReference>
<keyword evidence="4" id="KW-0804">Transcription</keyword>
<dbReference type="SUPFAM" id="SSF46785">
    <property type="entry name" value="Winged helix' DNA-binding domain"/>
    <property type="match status" value="1"/>
</dbReference>
<comment type="similarity">
    <text evidence="1">Belongs to the LysR transcriptional regulatory family.</text>
</comment>
<dbReference type="GO" id="GO:0043565">
    <property type="term" value="F:sequence-specific DNA binding"/>
    <property type="evidence" value="ECO:0007669"/>
    <property type="project" value="TreeGrafter"/>
</dbReference>
<proteinExistence type="inferred from homology"/>
<sequence>MDGLPPLNAVRTFEVAGRLCSITEAAAELCVTPSAVSRQIRLLEEHLGRKLFIRQHRGVVLTTIGHQYLGDISKALVEVRRATSEAAKPRQRAVFTVRAPHSIAMRWLLPRLARFHAAHPHIDVKLHTSLTPPDFEREDLDAGVMLGRGQWKGLLSHMLIRNELIPVCAPHKARALRTPADLADETLLHVFGRPDDWVAWLGAAGVEHVDVHRGMKYESSALAYEAALEGYGIAIAQKALIDKDLQEGRLVTPFDLSVDQSDYTYYFVLPPEGYKRRSPALDTFRRWVRDVSLPRQAAPP</sequence>
<dbReference type="InterPro" id="IPR005119">
    <property type="entry name" value="LysR_subst-bd"/>
</dbReference>
<dbReference type="FunFam" id="1.10.10.10:FF:000038">
    <property type="entry name" value="Glycine cleavage system transcriptional activator"/>
    <property type="match status" value="1"/>
</dbReference>
<dbReference type="InterPro" id="IPR058163">
    <property type="entry name" value="LysR-type_TF_proteobact-type"/>
</dbReference>
<evidence type="ECO:0000256" key="1">
    <source>
        <dbReference type="ARBA" id="ARBA00009437"/>
    </source>
</evidence>
<dbReference type="NCBIfam" id="NF008352">
    <property type="entry name" value="PRK11139.1"/>
    <property type="match status" value="1"/>
</dbReference>
<gene>
    <name evidence="5" type="primary">gcvA_6</name>
    <name evidence="5" type="ORF">NCTC10911_03290</name>
</gene>
<accession>A0A0E7V2Z9</accession>
<evidence type="ECO:0000256" key="3">
    <source>
        <dbReference type="ARBA" id="ARBA00023125"/>
    </source>
</evidence>
<dbReference type="PANTHER" id="PTHR30537:SF74">
    <property type="entry name" value="HTH-TYPE TRANSCRIPTIONAL REGULATOR TRPI"/>
    <property type="match status" value="1"/>
</dbReference>
<dbReference type="InterPro" id="IPR000847">
    <property type="entry name" value="LysR_HTH_N"/>
</dbReference>
<dbReference type="InterPro" id="IPR036390">
    <property type="entry name" value="WH_DNA-bd_sf"/>
</dbReference>
<protein>
    <submittedName>
        <fullName evidence="5">Gcv operon activator</fullName>
    </submittedName>
</protein>
<dbReference type="Proteomes" id="UP000255014">
    <property type="component" value="Unassembled WGS sequence"/>
</dbReference>
<dbReference type="Gene3D" id="1.10.10.10">
    <property type="entry name" value="Winged helix-like DNA-binding domain superfamily/Winged helix DNA-binding domain"/>
    <property type="match status" value="1"/>
</dbReference>
<dbReference type="RefSeq" id="WP_010931177.1">
    <property type="nucleotide sequence ID" value="NZ_AP024746.1"/>
</dbReference>
<dbReference type="PRINTS" id="PR00039">
    <property type="entry name" value="HTHLYSR"/>
</dbReference>
<dbReference type="Pfam" id="PF00126">
    <property type="entry name" value="HTH_1"/>
    <property type="match status" value="1"/>
</dbReference>
<dbReference type="SUPFAM" id="SSF53850">
    <property type="entry name" value="Periplasmic binding protein-like II"/>
    <property type="match status" value="1"/>
</dbReference>
<keyword evidence="2" id="KW-0805">Transcription regulation</keyword>
<dbReference type="GO" id="GO:0006351">
    <property type="term" value="P:DNA-templated transcription"/>
    <property type="evidence" value="ECO:0007669"/>
    <property type="project" value="TreeGrafter"/>
</dbReference>
<dbReference type="FunFam" id="3.40.190.10:FF:000017">
    <property type="entry name" value="Glycine cleavage system transcriptional activator"/>
    <property type="match status" value="1"/>
</dbReference>
<evidence type="ECO:0000313" key="5">
    <source>
        <dbReference type="EMBL" id="SUV66240.1"/>
    </source>
</evidence>
<dbReference type="GeneID" id="69602783"/>
<dbReference type="GO" id="GO:0003700">
    <property type="term" value="F:DNA-binding transcription factor activity"/>
    <property type="evidence" value="ECO:0007669"/>
    <property type="project" value="InterPro"/>
</dbReference>
<dbReference type="InterPro" id="IPR036388">
    <property type="entry name" value="WH-like_DNA-bd_sf"/>
</dbReference>
<reference evidence="5 6" key="1">
    <citation type="submission" date="2018-06" db="EMBL/GenBank/DDBJ databases">
        <authorList>
            <consortium name="Pathogen Informatics"/>
            <person name="Doyle S."/>
        </authorList>
    </citation>
    <scope>NUCLEOTIDE SEQUENCE [LARGE SCALE GENOMIC DNA]</scope>
    <source>
        <strain evidence="5 6">NCTC10911</strain>
    </source>
</reference>